<comment type="pathway">
    <text evidence="1">Cell wall biogenesis; cell wall polysaccharide biosynthesis.</text>
</comment>
<dbReference type="PANTHER" id="PTHR43179">
    <property type="entry name" value="RHAMNOSYLTRANSFERASE WBBL"/>
    <property type="match status" value="1"/>
</dbReference>
<gene>
    <name evidence="6" type="ORF">KGA66_14080</name>
</gene>
<keyword evidence="3" id="KW-0328">Glycosyltransferase</keyword>
<evidence type="ECO:0000313" key="6">
    <source>
        <dbReference type="EMBL" id="MBS2964183.1"/>
    </source>
</evidence>
<dbReference type="Proteomes" id="UP000677913">
    <property type="component" value="Unassembled WGS sequence"/>
</dbReference>
<dbReference type="EMBL" id="JAGSXH010000044">
    <property type="protein sequence ID" value="MBS2964183.1"/>
    <property type="molecule type" value="Genomic_DNA"/>
</dbReference>
<evidence type="ECO:0000256" key="2">
    <source>
        <dbReference type="ARBA" id="ARBA00006739"/>
    </source>
</evidence>
<dbReference type="Gene3D" id="3.90.550.10">
    <property type="entry name" value="Spore Coat Polysaccharide Biosynthesis Protein SpsA, Chain A"/>
    <property type="match status" value="1"/>
</dbReference>
<keyword evidence="4" id="KW-0808">Transferase</keyword>
<dbReference type="SUPFAM" id="SSF53448">
    <property type="entry name" value="Nucleotide-diphospho-sugar transferases"/>
    <property type="match status" value="1"/>
</dbReference>
<reference evidence="6" key="1">
    <citation type="submission" date="2021-04" db="EMBL/GenBank/DDBJ databases">
        <title>Genome based classification of Actinospica acidithermotolerans sp. nov., an actinobacterium isolated from an Indonesian hot spring.</title>
        <authorList>
            <person name="Kusuma A.B."/>
            <person name="Putra K.E."/>
            <person name="Nafisah S."/>
            <person name="Loh J."/>
            <person name="Nouioui I."/>
            <person name="Goodfellow M."/>
        </authorList>
    </citation>
    <scope>NUCLEOTIDE SEQUENCE</scope>
    <source>
        <strain evidence="6">DSM 45618</strain>
    </source>
</reference>
<sequence length="306" mass="33141">MGIAVLVVTWNSAKVIDGLLESLRPGLDGLDWQLIVADNDSADDTVARVESWAARNCDAVCRVVHTGGNLGYAAGINAALTKADKYDAALVLNPDIRLHEGSVRSMYEFIDDGEGTAGEPGPRTGIVVPRIVDEEGALAYSLRREPTLLRALGEATLGARAGRFAPLGELVMDEQAYQHPVVADWATGAVMLISAACLAACGPWDESFFLYSEETEFSLRARDRGFLTRLAPRAVATHIGGESRVSPELWTLLMSNRVKLYRRRHALAPSVAYWGAALLREAPRAALGQQRSRSAVKALLSRKMLD</sequence>
<dbReference type="Pfam" id="PF00535">
    <property type="entry name" value="Glycos_transf_2"/>
    <property type="match status" value="1"/>
</dbReference>
<keyword evidence="7" id="KW-1185">Reference proteome</keyword>
<evidence type="ECO:0000256" key="1">
    <source>
        <dbReference type="ARBA" id="ARBA00004776"/>
    </source>
</evidence>
<evidence type="ECO:0000259" key="5">
    <source>
        <dbReference type="Pfam" id="PF00535"/>
    </source>
</evidence>
<feature type="domain" description="Glycosyltransferase 2-like" evidence="5">
    <location>
        <begin position="5"/>
        <end position="114"/>
    </location>
</feature>
<dbReference type="InterPro" id="IPR029044">
    <property type="entry name" value="Nucleotide-diphossugar_trans"/>
</dbReference>
<proteinExistence type="inferred from homology"/>
<dbReference type="GO" id="GO:0016757">
    <property type="term" value="F:glycosyltransferase activity"/>
    <property type="evidence" value="ECO:0007669"/>
    <property type="project" value="UniProtKB-KW"/>
</dbReference>
<comment type="caution">
    <text evidence="6">The sequence shown here is derived from an EMBL/GenBank/DDBJ whole genome shotgun (WGS) entry which is preliminary data.</text>
</comment>
<dbReference type="PANTHER" id="PTHR43179:SF12">
    <property type="entry name" value="GALACTOFURANOSYLTRANSFERASE GLFT2"/>
    <property type="match status" value="1"/>
</dbReference>
<evidence type="ECO:0000256" key="3">
    <source>
        <dbReference type="ARBA" id="ARBA00022676"/>
    </source>
</evidence>
<evidence type="ECO:0000313" key="7">
    <source>
        <dbReference type="Proteomes" id="UP000677913"/>
    </source>
</evidence>
<dbReference type="AlphaFoldDB" id="A0A8J7WKV2"/>
<evidence type="ECO:0000256" key="4">
    <source>
        <dbReference type="ARBA" id="ARBA00022679"/>
    </source>
</evidence>
<protein>
    <submittedName>
        <fullName evidence="6">Glycosyltransferase family 2 protein</fullName>
    </submittedName>
</protein>
<dbReference type="InterPro" id="IPR001173">
    <property type="entry name" value="Glyco_trans_2-like"/>
</dbReference>
<name>A0A8J7WKV2_9ACTN</name>
<accession>A0A8J7WKV2</accession>
<comment type="similarity">
    <text evidence="2">Belongs to the glycosyltransferase 2 family.</text>
</comment>
<organism evidence="6 7">
    <name type="scientific">Actinocrinis puniceicyclus</name>
    <dbReference type="NCBI Taxonomy" id="977794"/>
    <lineage>
        <taxon>Bacteria</taxon>
        <taxon>Bacillati</taxon>
        <taxon>Actinomycetota</taxon>
        <taxon>Actinomycetes</taxon>
        <taxon>Catenulisporales</taxon>
        <taxon>Actinospicaceae</taxon>
        <taxon>Actinocrinis</taxon>
    </lineage>
</organism>